<gene>
    <name evidence="21" type="primary">Slc30a8</name>
    <name evidence="21" type="ORF">SAGSER_R02394</name>
</gene>
<keyword evidence="7 19" id="KW-0812">Transmembrane</keyword>
<evidence type="ECO:0000256" key="14">
    <source>
        <dbReference type="ARBA" id="ARBA00033403"/>
    </source>
</evidence>
<dbReference type="SUPFAM" id="SSF161111">
    <property type="entry name" value="Cation efflux protein transmembrane domain-like"/>
    <property type="match status" value="1"/>
</dbReference>
<dbReference type="InterPro" id="IPR027469">
    <property type="entry name" value="Cation_efflux_TMD_sf"/>
</dbReference>
<evidence type="ECO:0000256" key="5">
    <source>
        <dbReference type="ARBA" id="ARBA00022449"/>
    </source>
</evidence>
<comment type="similarity">
    <text evidence="3">Belongs to the cation diffusion facilitator (CDF) transporter (TC 2.A.4) family. SLC30A subfamily.</text>
</comment>
<evidence type="ECO:0000313" key="21">
    <source>
        <dbReference type="EMBL" id="NXR01294.1"/>
    </source>
</evidence>
<evidence type="ECO:0000256" key="9">
    <source>
        <dbReference type="ARBA" id="ARBA00022833"/>
    </source>
</evidence>
<keyword evidence="22" id="KW-1185">Reference proteome</keyword>
<dbReference type="GO" id="GO:0010043">
    <property type="term" value="P:response to zinc ion"/>
    <property type="evidence" value="ECO:0007669"/>
    <property type="project" value="TreeGrafter"/>
</dbReference>
<dbReference type="GO" id="GO:0005886">
    <property type="term" value="C:plasma membrane"/>
    <property type="evidence" value="ECO:0007669"/>
    <property type="project" value="UniProtKB-SubCell"/>
</dbReference>
<feature type="non-terminal residue" evidence="21">
    <location>
        <position position="1"/>
    </location>
</feature>
<dbReference type="NCBIfam" id="TIGR01297">
    <property type="entry name" value="CDF"/>
    <property type="match status" value="1"/>
</dbReference>
<dbReference type="PANTHER" id="PTHR11562">
    <property type="entry name" value="CATION EFFLUX PROTEIN/ ZINC TRANSPORTER"/>
    <property type="match status" value="1"/>
</dbReference>
<comment type="subunit">
    <text evidence="4">Homodimer.</text>
</comment>
<dbReference type="Pfam" id="PF01545">
    <property type="entry name" value="Cation_efflux"/>
    <property type="match status" value="1"/>
</dbReference>
<keyword evidence="10" id="KW-0813">Transport</keyword>
<accession>A0A7L2HPM1</accession>
<evidence type="ECO:0000256" key="6">
    <source>
        <dbReference type="ARBA" id="ARBA00022475"/>
    </source>
</evidence>
<feature type="transmembrane region" description="Helical" evidence="19">
    <location>
        <begin position="6"/>
        <end position="24"/>
    </location>
</feature>
<dbReference type="GO" id="GO:0030658">
    <property type="term" value="C:transport vesicle membrane"/>
    <property type="evidence" value="ECO:0007669"/>
    <property type="project" value="UniProtKB-SubCell"/>
</dbReference>
<evidence type="ECO:0000256" key="4">
    <source>
        <dbReference type="ARBA" id="ARBA00011738"/>
    </source>
</evidence>
<dbReference type="AlphaFoldDB" id="A0A7L2HPM1"/>
<dbReference type="PANTHER" id="PTHR11562:SF37">
    <property type="entry name" value="PROTON-COUPLED ZINC ANTIPORTER SLC30A8"/>
    <property type="match status" value="1"/>
</dbReference>
<evidence type="ECO:0000256" key="2">
    <source>
        <dbReference type="ARBA" id="ARBA00004651"/>
    </source>
</evidence>
<evidence type="ECO:0000256" key="12">
    <source>
        <dbReference type="ARBA" id="ARBA00023136"/>
    </source>
</evidence>
<keyword evidence="5" id="KW-0050">Antiport</keyword>
<dbReference type="GO" id="GO:0046872">
    <property type="term" value="F:metal ion binding"/>
    <property type="evidence" value="ECO:0007669"/>
    <property type="project" value="UniProtKB-KW"/>
</dbReference>
<dbReference type="Proteomes" id="UP000539599">
    <property type="component" value="Unassembled WGS sequence"/>
</dbReference>
<organism evidence="21 22">
    <name type="scientific">Sagittarius serpentarius</name>
    <name type="common">Secretary bird</name>
    <dbReference type="NCBI Taxonomy" id="56258"/>
    <lineage>
        <taxon>Eukaryota</taxon>
        <taxon>Metazoa</taxon>
        <taxon>Chordata</taxon>
        <taxon>Craniata</taxon>
        <taxon>Vertebrata</taxon>
        <taxon>Euteleostomi</taxon>
        <taxon>Archelosauria</taxon>
        <taxon>Archosauria</taxon>
        <taxon>Dinosauria</taxon>
        <taxon>Saurischia</taxon>
        <taxon>Theropoda</taxon>
        <taxon>Coelurosauria</taxon>
        <taxon>Aves</taxon>
        <taxon>Neognathae</taxon>
        <taxon>Neoaves</taxon>
        <taxon>Telluraves</taxon>
        <taxon>Accipitrimorphae</taxon>
        <taxon>Accipitriformes</taxon>
        <taxon>Sagittariidae</taxon>
        <taxon>Sagittarius</taxon>
    </lineage>
</organism>
<evidence type="ECO:0000256" key="16">
    <source>
        <dbReference type="ARBA" id="ARBA00040844"/>
    </source>
</evidence>
<name>A0A7L2HPM1_SAGSE</name>
<evidence type="ECO:0000256" key="8">
    <source>
        <dbReference type="ARBA" id="ARBA00022723"/>
    </source>
</evidence>
<dbReference type="InterPro" id="IPR050681">
    <property type="entry name" value="CDF/SLC30A"/>
</dbReference>
<dbReference type="EMBL" id="VWYJ01022721">
    <property type="protein sequence ID" value="NXR01294.1"/>
    <property type="molecule type" value="Genomic_DNA"/>
</dbReference>
<evidence type="ECO:0000256" key="11">
    <source>
        <dbReference type="ARBA" id="ARBA00022989"/>
    </source>
</evidence>
<keyword evidence="10" id="KW-0864">Zinc transport</keyword>
<evidence type="ECO:0000313" key="22">
    <source>
        <dbReference type="Proteomes" id="UP000539599"/>
    </source>
</evidence>
<comment type="caution">
    <text evidence="21">The sequence shown here is derived from an EMBL/GenBank/DDBJ whole genome shotgun (WGS) entry which is preliminary data.</text>
</comment>
<keyword evidence="6" id="KW-1003">Cell membrane</keyword>
<dbReference type="InterPro" id="IPR058533">
    <property type="entry name" value="Cation_efflux_TM"/>
</dbReference>
<keyword evidence="13" id="KW-0968">Cytoplasmic vesicle</keyword>
<comment type="subcellular location">
    <subcellularLocation>
        <location evidence="2">Cell membrane</location>
        <topology evidence="2">Multi-pass membrane protein</topology>
    </subcellularLocation>
    <subcellularLocation>
        <location evidence="1">Cytoplasmic vesicle</location>
        <location evidence="1">Secretory vesicle membrane</location>
        <topology evidence="1">Multi-pass membrane protein</topology>
    </subcellularLocation>
</comment>
<keyword evidence="8" id="KW-0479">Metal-binding</keyword>
<evidence type="ECO:0000256" key="17">
    <source>
        <dbReference type="ARBA" id="ARBA00042037"/>
    </source>
</evidence>
<keyword evidence="10" id="KW-0406">Ion transport</keyword>
<keyword evidence="11 19" id="KW-1133">Transmembrane helix</keyword>
<comment type="catalytic activity">
    <reaction evidence="18">
        <text>Zn(2+)(in) + 2 H(+)(out) = Zn(2+)(out) + 2 H(+)(in)</text>
        <dbReference type="Rhea" id="RHEA:72627"/>
        <dbReference type="ChEBI" id="CHEBI:15378"/>
        <dbReference type="ChEBI" id="CHEBI:29105"/>
    </reaction>
</comment>
<dbReference type="GO" id="GO:0030073">
    <property type="term" value="P:insulin secretion"/>
    <property type="evidence" value="ECO:0007669"/>
    <property type="project" value="TreeGrafter"/>
</dbReference>
<proteinExistence type="inferred from homology"/>
<dbReference type="InterPro" id="IPR002524">
    <property type="entry name" value="Cation_efflux"/>
</dbReference>
<evidence type="ECO:0000256" key="3">
    <source>
        <dbReference type="ARBA" id="ARBA00008873"/>
    </source>
</evidence>
<dbReference type="GO" id="GO:0009749">
    <property type="term" value="P:response to glucose"/>
    <property type="evidence" value="ECO:0007669"/>
    <property type="project" value="TreeGrafter"/>
</dbReference>
<comment type="function">
    <text evidence="15">Proton-coupled zinc ion antiporter mediating the entry of zinc into the lumen of pancreatic beta cell secretory granules, thereby regulating insulin secretion.</text>
</comment>
<evidence type="ECO:0000256" key="19">
    <source>
        <dbReference type="SAM" id="Phobius"/>
    </source>
</evidence>
<evidence type="ECO:0000256" key="18">
    <source>
        <dbReference type="ARBA" id="ARBA00048349"/>
    </source>
</evidence>
<evidence type="ECO:0000256" key="15">
    <source>
        <dbReference type="ARBA" id="ARBA00037214"/>
    </source>
</evidence>
<evidence type="ECO:0000256" key="13">
    <source>
        <dbReference type="ARBA" id="ARBA00023329"/>
    </source>
</evidence>
<feature type="transmembrane region" description="Helical" evidence="19">
    <location>
        <begin position="36"/>
        <end position="57"/>
    </location>
</feature>
<feature type="transmembrane region" description="Helical" evidence="19">
    <location>
        <begin position="126"/>
        <end position="149"/>
    </location>
</feature>
<protein>
    <recommendedName>
        <fullName evidence="16">Proton-coupled zinc antiporter SLC30A8</fullName>
    </recommendedName>
    <alternativeName>
        <fullName evidence="14">Solute carrier family 30 member 8</fullName>
    </alternativeName>
    <alternativeName>
        <fullName evidence="17">Zinc transporter 8</fullName>
    </alternativeName>
</protein>
<sequence length="151" mass="16377">EILGALMSMIIVWMVTGVLTYLASMRLLHPDYNIDAMVMLITSACAVLANILLSLILHQTSYGHSHGAQAREGVSAPPEKATLGNASLRAAFVHAIGDLFQSISVLISALIIFFKPEYKIADPICTFVFSIFVLATTITILRDILIVLMEG</sequence>
<evidence type="ECO:0000256" key="1">
    <source>
        <dbReference type="ARBA" id="ARBA00004638"/>
    </source>
</evidence>
<feature type="non-terminal residue" evidence="21">
    <location>
        <position position="151"/>
    </location>
</feature>
<evidence type="ECO:0000256" key="7">
    <source>
        <dbReference type="ARBA" id="ARBA00022692"/>
    </source>
</evidence>
<reference evidence="21 22" key="1">
    <citation type="submission" date="2019-09" db="EMBL/GenBank/DDBJ databases">
        <title>Bird 10,000 Genomes (B10K) Project - Family phase.</title>
        <authorList>
            <person name="Zhang G."/>
        </authorList>
    </citation>
    <scope>NUCLEOTIDE SEQUENCE [LARGE SCALE GENOMIC DNA]</scope>
    <source>
        <strain evidence="21">B10K-DU-011-38</strain>
        <tissue evidence="21">Muscle</tissue>
    </source>
</reference>
<dbReference type="Gene3D" id="1.20.1510.10">
    <property type="entry name" value="Cation efflux protein transmembrane domain"/>
    <property type="match status" value="1"/>
</dbReference>
<feature type="domain" description="Cation efflux protein transmembrane" evidence="20">
    <location>
        <begin position="1"/>
        <end position="149"/>
    </location>
</feature>
<dbReference type="GO" id="GO:0005385">
    <property type="term" value="F:zinc ion transmembrane transporter activity"/>
    <property type="evidence" value="ECO:0007669"/>
    <property type="project" value="TreeGrafter"/>
</dbReference>
<keyword evidence="12 19" id="KW-0472">Membrane</keyword>
<evidence type="ECO:0000256" key="10">
    <source>
        <dbReference type="ARBA" id="ARBA00022906"/>
    </source>
</evidence>
<evidence type="ECO:0000259" key="20">
    <source>
        <dbReference type="Pfam" id="PF01545"/>
    </source>
</evidence>
<feature type="transmembrane region" description="Helical" evidence="19">
    <location>
        <begin position="91"/>
        <end position="114"/>
    </location>
</feature>
<keyword evidence="9" id="KW-0862">Zinc</keyword>
<dbReference type="GO" id="GO:0015297">
    <property type="term" value="F:antiporter activity"/>
    <property type="evidence" value="ECO:0007669"/>
    <property type="project" value="UniProtKB-KW"/>
</dbReference>